<dbReference type="AlphaFoldDB" id="A0A914I768"/>
<accession>A0A914I768</accession>
<keyword evidence="2 5" id="KW-0121">Carboxypeptidase</keyword>
<dbReference type="PROSITE" id="PS00560">
    <property type="entry name" value="CARBOXYPEPT_SER_HIS"/>
    <property type="match status" value="1"/>
</dbReference>
<feature type="chain" id="PRO_5038172908" description="Carboxypeptidase" evidence="5">
    <location>
        <begin position="19"/>
        <end position="492"/>
    </location>
</feature>
<keyword evidence="6" id="KW-1185">Reference proteome</keyword>
<dbReference type="InterPro" id="IPR033124">
    <property type="entry name" value="Ser_caboxypep_his_AS"/>
</dbReference>
<keyword evidence="5" id="KW-0732">Signal</keyword>
<evidence type="ECO:0000313" key="6">
    <source>
        <dbReference type="Proteomes" id="UP000887572"/>
    </source>
</evidence>
<keyword evidence="4 5" id="KW-0378">Hydrolase</keyword>
<evidence type="ECO:0000256" key="1">
    <source>
        <dbReference type="ARBA" id="ARBA00009431"/>
    </source>
</evidence>
<protein>
    <recommendedName>
        <fullName evidence="5">Carboxypeptidase</fullName>
        <ecNumber evidence="5">3.4.16.-</ecNumber>
    </recommendedName>
</protein>
<dbReference type="EC" id="3.4.16.-" evidence="5"/>
<dbReference type="InterPro" id="IPR001563">
    <property type="entry name" value="Peptidase_S10"/>
</dbReference>
<dbReference type="WBParaSite" id="Gr19_v10_g7384.t1">
    <property type="protein sequence ID" value="Gr19_v10_g7384.t1"/>
    <property type="gene ID" value="Gr19_v10_g7384"/>
</dbReference>
<feature type="signal peptide" evidence="5">
    <location>
        <begin position="1"/>
        <end position="18"/>
    </location>
</feature>
<sequence length="492" mass="55592">MVPLILLPFLLLFSSSFSLKIVFASVDEPELCTRLTTAGQDEIAALPGLTFRPNFKHYSGFLKTTDKHYFHYWFVTSQNKPCQDPLVFWFNGGPGCSSLAGLLDEMGPYLINSDGKTLRQNPHSWNKNASIVYIESPDGVGFSHSVDGGEPDASNDDSTAAQNYEAVKQFFNKFPLFRVNPTFITGESYAGVYVPMLVAKIVDGQTQFPINLEGMAIGNGYMNAPLDTDTLARFAYGHGLVEEKEWQQIEKECCQGCLDTCDLGTQYGNCRQKVAKIVHFCWRGGLNVYDLYQNCAPHSSKLDIIRRGIFRTKSLHLNESVLWASDNDNEFEGFENANGDKMQHLLRCLDGRPLVDYLNIPQVRKALHIPTTVTAWDQCSDRVSRKYRVQYTDMSHFVWKALWANVRVLLFYGDTDMACNFMLGQRFSEMLGLKRLAAKKPWHFDGQIAGFKTAYANGFTFITVRGSGHMVPQRRPAEIEYAFGHFLANRTI</sequence>
<evidence type="ECO:0000256" key="5">
    <source>
        <dbReference type="RuleBase" id="RU361156"/>
    </source>
</evidence>
<organism evidence="6 7">
    <name type="scientific">Globodera rostochiensis</name>
    <name type="common">Golden nematode worm</name>
    <name type="synonym">Heterodera rostochiensis</name>
    <dbReference type="NCBI Taxonomy" id="31243"/>
    <lineage>
        <taxon>Eukaryota</taxon>
        <taxon>Metazoa</taxon>
        <taxon>Ecdysozoa</taxon>
        <taxon>Nematoda</taxon>
        <taxon>Chromadorea</taxon>
        <taxon>Rhabditida</taxon>
        <taxon>Tylenchina</taxon>
        <taxon>Tylenchomorpha</taxon>
        <taxon>Tylenchoidea</taxon>
        <taxon>Heteroderidae</taxon>
        <taxon>Heteroderinae</taxon>
        <taxon>Globodera</taxon>
    </lineage>
</organism>
<dbReference type="PANTHER" id="PTHR11802:SF418">
    <property type="entry name" value="SERINE CARBOXYPEPTIDASE CTSA-1.1"/>
    <property type="match status" value="1"/>
</dbReference>
<dbReference type="PRINTS" id="PR00724">
    <property type="entry name" value="CRBOXYPTASEC"/>
</dbReference>
<dbReference type="PROSITE" id="PS00131">
    <property type="entry name" value="CARBOXYPEPT_SER_SER"/>
    <property type="match status" value="1"/>
</dbReference>
<dbReference type="InterPro" id="IPR029058">
    <property type="entry name" value="AB_hydrolase_fold"/>
</dbReference>
<dbReference type="Proteomes" id="UP000887572">
    <property type="component" value="Unplaced"/>
</dbReference>
<dbReference type="Gene3D" id="3.40.50.1820">
    <property type="entry name" value="alpha/beta hydrolase"/>
    <property type="match status" value="1"/>
</dbReference>
<comment type="similarity">
    <text evidence="1 5">Belongs to the peptidase S10 family.</text>
</comment>
<dbReference type="GO" id="GO:1904715">
    <property type="term" value="P:negative regulation of chaperone-mediated autophagy"/>
    <property type="evidence" value="ECO:0007669"/>
    <property type="project" value="UniProtKB-ARBA"/>
</dbReference>
<dbReference type="GO" id="GO:0006508">
    <property type="term" value="P:proteolysis"/>
    <property type="evidence" value="ECO:0007669"/>
    <property type="project" value="UniProtKB-KW"/>
</dbReference>
<evidence type="ECO:0000313" key="7">
    <source>
        <dbReference type="WBParaSite" id="Gr19_v10_g7384.t1"/>
    </source>
</evidence>
<dbReference type="FunFam" id="3.40.50.1820:FF:000335">
    <property type="entry name" value="Carboxypeptidase"/>
    <property type="match status" value="1"/>
</dbReference>
<dbReference type="Pfam" id="PF00450">
    <property type="entry name" value="Peptidase_S10"/>
    <property type="match status" value="1"/>
</dbReference>
<reference evidence="7" key="1">
    <citation type="submission" date="2022-11" db="UniProtKB">
        <authorList>
            <consortium name="WormBaseParasite"/>
        </authorList>
    </citation>
    <scope>IDENTIFICATION</scope>
</reference>
<name>A0A914I768_GLORO</name>
<evidence type="ECO:0000256" key="3">
    <source>
        <dbReference type="ARBA" id="ARBA00022670"/>
    </source>
</evidence>
<dbReference type="InterPro" id="IPR018202">
    <property type="entry name" value="Ser_caboxypep_ser_AS"/>
</dbReference>
<keyword evidence="3 5" id="KW-0645">Protease</keyword>
<proteinExistence type="inferred from homology"/>
<evidence type="ECO:0000256" key="2">
    <source>
        <dbReference type="ARBA" id="ARBA00022645"/>
    </source>
</evidence>
<evidence type="ECO:0000256" key="4">
    <source>
        <dbReference type="ARBA" id="ARBA00022801"/>
    </source>
</evidence>
<dbReference type="GO" id="GO:0004185">
    <property type="term" value="F:serine-type carboxypeptidase activity"/>
    <property type="evidence" value="ECO:0007669"/>
    <property type="project" value="UniProtKB-UniRule"/>
</dbReference>
<dbReference type="GO" id="GO:0031647">
    <property type="term" value="P:regulation of protein stability"/>
    <property type="evidence" value="ECO:0007669"/>
    <property type="project" value="UniProtKB-ARBA"/>
</dbReference>
<dbReference type="SUPFAM" id="SSF53474">
    <property type="entry name" value="alpha/beta-Hydrolases"/>
    <property type="match status" value="1"/>
</dbReference>
<dbReference type="PANTHER" id="PTHR11802">
    <property type="entry name" value="SERINE PROTEASE FAMILY S10 SERINE CARBOXYPEPTIDASE"/>
    <property type="match status" value="1"/>
</dbReference>